<proteinExistence type="predicted"/>
<name>A0A918D722_9ACTN</name>
<organism evidence="1 2">
    <name type="scientific">Streptomyces albiflavescens</name>
    <dbReference type="NCBI Taxonomy" id="1623582"/>
    <lineage>
        <taxon>Bacteria</taxon>
        <taxon>Bacillati</taxon>
        <taxon>Actinomycetota</taxon>
        <taxon>Actinomycetes</taxon>
        <taxon>Kitasatosporales</taxon>
        <taxon>Streptomycetaceae</taxon>
        <taxon>Streptomyces</taxon>
    </lineage>
</organism>
<protein>
    <submittedName>
        <fullName evidence="1">SpdB2 protein</fullName>
    </submittedName>
</protein>
<reference evidence="1 2" key="1">
    <citation type="journal article" date="2014" name="Int. J. Syst. Evol. Microbiol.">
        <title>Complete genome sequence of Corynebacterium casei LMG S-19264T (=DSM 44701T), isolated from a smear-ripened cheese.</title>
        <authorList>
            <consortium name="US DOE Joint Genome Institute (JGI-PGF)"/>
            <person name="Walter F."/>
            <person name="Albersmeier A."/>
            <person name="Kalinowski J."/>
            <person name="Ruckert C."/>
        </authorList>
    </citation>
    <scope>NUCLEOTIDE SEQUENCE [LARGE SCALE GENOMIC DNA]</scope>
    <source>
        <strain evidence="1 2">CGMCC 4.7111</strain>
    </source>
</reference>
<keyword evidence="2" id="KW-1185">Reference proteome</keyword>
<dbReference type="Pfam" id="PF05122">
    <property type="entry name" value="SpdB"/>
    <property type="match status" value="1"/>
</dbReference>
<dbReference type="EMBL" id="BMMM01000012">
    <property type="protein sequence ID" value="GGN77570.1"/>
    <property type="molecule type" value="Genomic_DNA"/>
</dbReference>
<gene>
    <name evidence="1" type="ORF">GCM10011579_059960</name>
</gene>
<evidence type="ECO:0000313" key="2">
    <source>
        <dbReference type="Proteomes" id="UP000600365"/>
    </source>
</evidence>
<dbReference type="Proteomes" id="UP000600365">
    <property type="component" value="Unassembled WGS sequence"/>
</dbReference>
<accession>A0A918D722</accession>
<evidence type="ECO:0000313" key="1">
    <source>
        <dbReference type="EMBL" id="GGN77570.1"/>
    </source>
</evidence>
<dbReference type="AlphaFoldDB" id="A0A918D722"/>
<sequence length="63" mass="6843">MGLYRIYRELHRVGTTTVGSGQDRNGHSSYIAACGTEDCGWSSSYDTYAAAMVAAQGHRCPVR</sequence>
<dbReference type="RefSeq" id="WP_189189215.1">
    <property type="nucleotide sequence ID" value="NZ_BMMM01000012.1"/>
</dbReference>
<dbReference type="InterPro" id="IPR007806">
    <property type="entry name" value="SpdB"/>
</dbReference>
<comment type="caution">
    <text evidence="1">The sequence shown here is derived from an EMBL/GenBank/DDBJ whole genome shotgun (WGS) entry which is preliminary data.</text>
</comment>